<proteinExistence type="inferred from homology"/>
<keyword evidence="10 12" id="KW-0472">Membrane</keyword>
<dbReference type="PANTHER" id="PTHR11048">
    <property type="entry name" value="PRENYLTRANSFERASES"/>
    <property type="match status" value="1"/>
</dbReference>
<dbReference type="InterPro" id="IPR039653">
    <property type="entry name" value="Prenyltransferase"/>
</dbReference>
<name>A0A832A1J2_9BACT</name>
<dbReference type="Pfam" id="PF01040">
    <property type="entry name" value="UbiA"/>
    <property type="match status" value="1"/>
</dbReference>
<feature type="transmembrane region" description="Helical" evidence="12">
    <location>
        <begin position="238"/>
        <end position="254"/>
    </location>
</feature>
<organism evidence="13">
    <name type="scientific">Desulfacinum infernum</name>
    <dbReference type="NCBI Taxonomy" id="35837"/>
    <lineage>
        <taxon>Bacteria</taxon>
        <taxon>Pseudomonadati</taxon>
        <taxon>Thermodesulfobacteriota</taxon>
        <taxon>Syntrophobacteria</taxon>
        <taxon>Syntrophobacterales</taxon>
        <taxon>Syntrophobacteraceae</taxon>
        <taxon>Desulfacinum</taxon>
    </lineage>
</organism>
<accession>A0A832A1J2</accession>
<dbReference type="GO" id="GO:0005886">
    <property type="term" value="C:plasma membrane"/>
    <property type="evidence" value="ECO:0007669"/>
    <property type="project" value="TreeGrafter"/>
</dbReference>
<sequence>MRDTEIVAMGSIKTYGKLIKFSHTVFALPFALAAVTLAHRLKPLTVSSFFWIVLAMVGARSAAMGFNRLVDARFDRLNPRTADRPSVTGEISTRAMVAFIAGSSALFVLSAAMLGPLCFHLSIPCLGVLFGYSYTKRFTAASHLYLGAAIGLAPIGAWIAVTGSLDSRILLLSAALMTYIAGFDILYACQDVDFDRSMGLYSLPARWGIPRALRFSAALHVATVAALAALGIAFRLGLIFYVFLSAIAGLLVLEHRLVRPHRLDRIPIAFFHVNSVVSVLLLAAVWLDVTLS</sequence>
<keyword evidence="9 12" id="KW-1133">Transmembrane helix</keyword>
<feature type="transmembrane region" description="Helical" evidence="12">
    <location>
        <begin position="91"/>
        <end position="108"/>
    </location>
</feature>
<dbReference type="InterPro" id="IPR044878">
    <property type="entry name" value="UbiA_sf"/>
</dbReference>
<dbReference type="Gene3D" id="1.10.357.140">
    <property type="entry name" value="UbiA prenyltransferase"/>
    <property type="match status" value="1"/>
</dbReference>
<dbReference type="GO" id="GO:0008412">
    <property type="term" value="F:4-hydroxybenzoate polyprenyltransferase activity"/>
    <property type="evidence" value="ECO:0007669"/>
    <property type="project" value="UniProtKB-EC"/>
</dbReference>
<feature type="transmembrane region" description="Helical" evidence="12">
    <location>
        <begin position="266"/>
        <end position="287"/>
    </location>
</feature>
<dbReference type="CDD" id="cd13959">
    <property type="entry name" value="PT_UbiA_COQ2"/>
    <property type="match status" value="1"/>
</dbReference>
<comment type="subcellular location">
    <subcellularLocation>
        <location evidence="2">Membrane</location>
        <topology evidence="2">Multi-pass membrane protein</topology>
    </subcellularLocation>
</comment>
<comment type="cofactor">
    <cofactor evidence="1">
        <name>Mg(2+)</name>
        <dbReference type="ChEBI" id="CHEBI:18420"/>
    </cofactor>
</comment>
<dbReference type="InterPro" id="IPR000537">
    <property type="entry name" value="UbiA_prenyltransferase"/>
</dbReference>
<evidence type="ECO:0000256" key="9">
    <source>
        <dbReference type="ARBA" id="ARBA00022989"/>
    </source>
</evidence>
<evidence type="ECO:0000256" key="10">
    <source>
        <dbReference type="ARBA" id="ARBA00023136"/>
    </source>
</evidence>
<dbReference type="EC" id="2.5.1.39" evidence="11"/>
<keyword evidence="4" id="KW-1003">Cell membrane</keyword>
<evidence type="ECO:0000256" key="8">
    <source>
        <dbReference type="ARBA" id="ARBA00022692"/>
    </source>
</evidence>
<dbReference type="EMBL" id="DSTK01000027">
    <property type="protein sequence ID" value="HFK97485.1"/>
    <property type="molecule type" value="Genomic_DNA"/>
</dbReference>
<comment type="similarity">
    <text evidence="3">Belongs to the UbiA prenyltransferase family.</text>
</comment>
<feature type="transmembrane region" description="Helical" evidence="12">
    <location>
        <begin position="144"/>
        <end position="163"/>
    </location>
</feature>
<dbReference type="AlphaFoldDB" id="A0A832A1J2"/>
<reference evidence="13" key="1">
    <citation type="journal article" date="2020" name="mSystems">
        <title>Genome- and Community-Level Interaction Insights into Carbon Utilization and Element Cycling Functions of Hydrothermarchaeota in Hydrothermal Sediment.</title>
        <authorList>
            <person name="Zhou Z."/>
            <person name="Liu Y."/>
            <person name="Xu W."/>
            <person name="Pan J."/>
            <person name="Luo Z.H."/>
            <person name="Li M."/>
        </authorList>
    </citation>
    <scope>NUCLEOTIDE SEQUENCE [LARGE SCALE GENOMIC DNA]</scope>
    <source>
        <strain evidence="13">SpSt-456</strain>
    </source>
</reference>
<dbReference type="FunFam" id="1.10.357.140:FF:000008">
    <property type="entry name" value="4-hydroxybenzoate octaprenyltransferase"/>
    <property type="match status" value="1"/>
</dbReference>
<keyword evidence="6 13" id="KW-0808">Transferase</keyword>
<keyword evidence="8 12" id="KW-0812">Transmembrane</keyword>
<dbReference type="Gene3D" id="1.20.120.1780">
    <property type="entry name" value="UbiA prenyltransferase"/>
    <property type="match status" value="1"/>
</dbReference>
<keyword evidence="5" id="KW-0997">Cell inner membrane</keyword>
<evidence type="ECO:0000256" key="1">
    <source>
        <dbReference type="ARBA" id="ARBA00001946"/>
    </source>
</evidence>
<keyword evidence="7" id="KW-0831">Ubiquinone biosynthesis</keyword>
<feature type="transmembrane region" description="Helical" evidence="12">
    <location>
        <begin position="169"/>
        <end position="189"/>
    </location>
</feature>
<evidence type="ECO:0000256" key="4">
    <source>
        <dbReference type="ARBA" id="ARBA00022475"/>
    </source>
</evidence>
<dbReference type="PANTHER" id="PTHR11048:SF28">
    <property type="entry name" value="4-HYDROXYBENZOATE POLYPRENYLTRANSFERASE, MITOCHONDRIAL"/>
    <property type="match status" value="1"/>
</dbReference>
<dbReference type="GO" id="GO:0006744">
    <property type="term" value="P:ubiquinone biosynthetic process"/>
    <property type="evidence" value="ECO:0007669"/>
    <property type="project" value="UniProtKB-KW"/>
</dbReference>
<feature type="transmembrane region" description="Helical" evidence="12">
    <location>
        <begin position="50"/>
        <end position="70"/>
    </location>
</feature>
<comment type="caution">
    <text evidence="13">The sequence shown here is derived from an EMBL/GenBank/DDBJ whole genome shotgun (WGS) entry which is preliminary data.</text>
</comment>
<evidence type="ECO:0000256" key="2">
    <source>
        <dbReference type="ARBA" id="ARBA00004141"/>
    </source>
</evidence>
<evidence type="ECO:0000256" key="6">
    <source>
        <dbReference type="ARBA" id="ARBA00022679"/>
    </source>
</evidence>
<evidence type="ECO:0000256" key="11">
    <source>
        <dbReference type="ARBA" id="ARBA00034524"/>
    </source>
</evidence>
<evidence type="ECO:0000256" key="5">
    <source>
        <dbReference type="ARBA" id="ARBA00022519"/>
    </source>
</evidence>
<evidence type="ECO:0000313" key="13">
    <source>
        <dbReference type="EMBL" id="HFK97485.1"/>
    </source>
</evidence>
<dbReference type="InterPro" id="IPR006371">
    <property type="entry name" value="Polyprenyltransferase_UbiA-li"/>
</dbReference>
<dbReference type="FunFam" id="1.20.120.1780:FF:000001">
    <property type="entry name" value="4-hydroxybenzoate octaprenyltransferase"/>
    <property type="match status" value="1"/>
</dbReference>
<gene>
    <name evidence="13" type="ORF">ENS06_09220</name>
</gene>
<evidence type="ECO:0000256" key="12">
    <source>
        <dbReference type="SAM" id="Phobius"/>
    </source>
</evidence>
<protein>
    <recommendedName>
        <fullName evidence="11">4-hydroxybenzoate polyprenyltransferase</fullName>
        <ecNumber evidence="11">2.5.1.39</ecNumber>
    </recommendedName>
</protein>
<dbReference type="NCBIfam" id="TIGR01475">
    <property type="entry name" value="ubiA_other"/>
    <property type="match status" value="1"/>
</dbReference>
<feature type="transmembrane region" description="Helical" evidence="12">
    <location>
        <begin position="21"/>
        <end position="38"/>
    </location>
</feature>
<evidence type="ECO:0000256" key="7">
    <source>
        <dbReference type="ARBA" id="ARBA00022688"/>
    </source>
</evidence>
<evidence type="ECO:0000256" key="3">
    <source>
        <dbReference type="ARBA" id="ARBA00005985"/>
    </source>
</evidence>